<dbReference type="InterPro" id="IPR009057">
    <property type="entry name" value="Homeodomain-like_sf"/>
</dbReference>
<dbReference type="PRINTS" id="PR00032">
    <property type="entry name" value="HTHARAC"/>
</dbReference>
<evidence type="ECO:0000313" key="5">
    <source>
        <dbReference type="EMBL" id="MCF7560703.1"/>
    </source>
</evidence>
<dbReference type="PROSITE" id="PS00041">
    <property type="entry name" value="HTH_ARAC_FAMILY_1"/>
    <property type="match status" value="1"/>
</dbReference>
<dbReference type="SMART" id="SM00342">
    <property type="entry name" value="HTH_ARAC"/>
    <property type="match status" value="2"/>
</dbReference>
<name>A0ABS9IJE3_9FLAO</name>
<evidence type="ECO:0000256" key="3">
    <source>
        <dbReference type="ARBA" id="ARBA00023163"/>
    </source>
</evidence>
<dbReference type="EMBL" id="JAKKDV010000003">
    <property type="protein sequence ID" value="MCF7560703.1"/>
    <property type="molecule type" value="Genomic_DNA"/>
</dbReference>
<dbReference type="Gene3D" id="1.10.10.60">
    <property type="entry name" value="Homeodomain-like"/>
    <property type="match status" value="2"/>
</dbReference>
<evidence type="ECO:0000256" key="1">
    <source>
        <dbReference type="ARBA" id="ARBA00023015"/>
    </source>
</evidence>
<dbReference type="InterPro" id="IPR018062">
    <property type="entry name" value="HTH_AraC-typ_CS"/>
</dbReference>
<evidence type="ECO:0000256" key="2">
    <source>
        <dbReference type="ARBA" id="ARBA00023125"/>
    </source>
</evidence>
<comment type="caution">
    <text evidence="5">The sequence shown here is derived from an EMBL/GenBank/DDBJ whole genome shotgun (WGS) entry which is preliminary data.</text>
</comment>
<protein>
    <submittedName>
        <fullName evidence="5">Helix-turn-helix domain-containing protein</fullName>
    </submittedName>
</protein>
<feature type="domain" description="HTH araC/xylS-type" evidence="4">
    <location>
        <begin position="249"/>
        <end position="346"/>
    </location>
</feature>
<accession>A0ABS9IJE3</accession>
<dbReference type="InterPro" id="IPR018060">
    <property type="entry name" value="HTH_AraC"/>
</dbReference>
<reference evidence="5 6" key="1">
    <citation type="submission" date="2022-01" db="EMBL/GenBank/DDBJ databases">
        <title>Draft genome sequence of Sabulilitoribacter multivorans KCTC 32326.</title>
        <authorList>
            <person name="Oh J.-S."/>
        </authorList>
    </citation>
    <scope>NUCLEOTIDE SEQUENCE [LARGE SCALE GENOMIC DNA]</scope>
    <source>
        <strain evidence="5 6">M-M16</strain>
    </source>
</reference>
<proteinExistence type="predicted"/>
<sequence length="349" mass="40867">MVKKLIAEINKVYFINKYTLVHILSGTGSIEVDFLNYTDWEDKAIYLSKGQYIKFLSDDFTVRLIEFPDEILFKSKDVRVLFKHLIALGYINFKECTECQKYLTSTVFNTENHSIIDISAKQWYWQNPFQANKEEYQLIFDAKDVIDQEFKNNLTSKDLADLINTNGYNIQHLIKDKIGISLKKMVDNRKVLESKKEIAFTDKSIKEVAYNLGYNDPAYFNRVFTNQVGQTPNKFRTDFDFESRNRFVSDLIELIKLHHKEEHQLEFYAQKMNVSVKTLSKKVKDKMHTSIGKLIRHEIITTSKTLLLEDISIQDVSLITGFEEVSHFSNFFTHQTGISPSQFKIQKVQ</sequence>
<dbReference type="Proteomes" id="UP001200022">
    <property type="component" value="Unassembled WGS sequence"/>
</dbReference>
<keyword evidence="6" id="KW-1185">Reference proteome</keyword>
<dbReference type="PANTHER" id="PTHR43280">
    <property type="entry name" value="ARAC-FAMILY TRANSCRIPTIONAL REGULATOR"/>
    <property type="match status" value="1"/>
</dbReference>
<evidence type="ECO:0000259" key="4">
    <source>
        <dbReference type="PROSITE" id="PS01124"/>
    </source>
</evidence>
<dbReference type="InterPro" id="IPR020449">
    <property type="entry name" value="Tscrpt_reg_AraC-type_HTH"/>
</dbReference>
<dbReference type="RefSeq" id="WP_237231384.1">
    <property type="nucleotide sequence ID" value="NZ_JAKKDV010000003.1"/>
</dbReference>
<dbReference type="PROSITE" id="PS01124">
    <property type="entry name" value="HTH_ARAC_FAMILY_2"/>
    <property type="match status" value="2"/>
</dbReference>
<organism evidence="5 6">
    <name type="scientific">Flaviramulus multivorans</name>
    <dbReference type="NCBI Taxonomy" id="1304750"/>
    <lineage>
        <taxon>Bacteria</taxon>
        <taxon>Pseudomonadati</taxon>
        <taxon>Bacteroidota</taxon>
        <taxon>Flavobacteriia</taxon>
        <taxon>Flavobacteriales</taxon>
        <taxon>Flavobacteriaceae</taxon>
        <taxon>Flaviramulus</taxon>
    </lineage>
</organism>
<gene>
    <name evidence="5" type="ORF">L3X39_08635</name>
</gene>
<feature type="domain" description="HTH araC/xylS-type" evidence="4">
    <location>
        <begin position="140"/>
        <end position="238"/>
    </location>
</feature>
<keyword evidence="1" id="KW-0805">Transcription regulation</keyword>
<dbReference type="SUPFAM" id="SSF46689">
    <property type="entry name" value="Homeodomain-like"/>
    <property type="match status" value="2"/>
</dbReference>
<evidence type="ECO:0000313" key="6">
    <source>
        <dbReference type="Proteomes" id="UP001200022"/>
    </source>
</evidence>
<keyword evidence="3" id="KW-0804">Transcription</keyword>
<dbReference type="PANTHER" id="PTHR43280:SF34">
    <property type="entry name" value="ARAC-FAMILY TRANSCRIPTIONAL REGULATOR"/>
    <property type="match status" value="1"/>
</dbReference>
<dbReference type="Pfam" id="PF12833">
    <property type="entry name" value="HTH_18"/>
    <property type="match status" value="2"/>
</dbReference>
<keyword evidence="2" id="KW-0238">DNA-binding</keyword>